<sequence>MKVVSNTGGRSRRTICFSKSEEMHDKIIGWYLTLHHYQ</sequence>
<dbReference type="InterPro" id="IPR005063">
    <property type="entry name" value="Transposase_27"/>
</dbReference>
<evidence type="ECO:0000313" key="1">
    <source>
        <dbReference type="EMBL" id="AXF78736.1"/>
    </source>
</evidence>
<proteinExistence type="predicted"/>
<accession>A0A345CZ69</accession>
<dbReference type="GO" id="GO:0003677">
    <property type="term" value="F:DNA binding"/>
    <property type="evidence" value="ECO:0007669"/>
    <property type="project" value="InterPro"/>
</dbReference>
<name>A0A345CZ69_9GAMM</name>
<evidence type="ECO:0000313" key="2">
    <source>
        <dbReference type="Proteomes" id="UP000264980"/>
    </source>
</evidence>
<evidence type="ECO:0008006" key="3">
    <source>
        <dbReference type="Google" id="ProtNLM"/>
    </source>
</evidence>
<organism evidence="1 2">
    <name type="scientific">Erwinia tracheiphila</name>
    <dbReference type="NCBI Taxonomy" id="65700"/>
    <lineage>
        <taxon>Bacteria</taxon>
        <taxon>Pseudomonadati</taxon>
        <taxon>Pseudomonadota</taxon>
        <taxon>Gammaproteobacteria</taxon>
        <taxon>Enterobacterales</taxon>
        <taxon>Erwiniaceae</taxon>
        <taxon>Erwinia</taxon>
    </lineage>
</organism>
<dbReference type="Pfam" id="PF03400">
    <property type="entry name" value="DDE_Tnp_IS1"/>
    <property type="match status" value="1"/>
</dbReference>
<dbReference type="GO" id="GO:0006313">
    <property type="term" value="P:DNA transposition"/>
    <property type="evidence" value="ECO:0007669"/>
    <property type="project" value="InterPro"/>
</dbReference>
<dbReference type="Proteomes" id="UP000264980">
    <property type="component" value="Chromosome"/>
</dbReference>
<dbReference type="EMBL" id="CP013970">
    <property type="protein sequence ID" value="AXF78736.1"/>
    <property type="molecule type" value="Genomic_DNA"/>
</dbReference>
<dbReference type="GO" id="GO:0004803">
    <property type="term" value="F:transposase activity"/>
    <property type="evidence" value="ECO:0007669"/>
    <property type="project" value="InterPro"/>
</dbReference>
<dbReference type="AlphaFoldDB" id="A0A345CZ69"/>
<reference evidence="1 2" key="1">
    <citation type="submission" date="2016-01" db="EMBL/GenBank/DDBJ databases">
        <authorList>
            <person name="Oliw E.H."/>
        </authorList>
    </citation>
    <scope>NUCLEOTIDE SEQUENCE [LARGE SCALE GENOMIC DNA]</scope>
    <source>
        <strain evidence="1 2">MDcuke</strain>
    </source>
</reference>
<gene>
    <name evidence="1" type="ORF">AV903_07215</name>
</gene>
<protein>
    <recommendedName>
        <fullName evidence="3">Transposase</fullName>
    </recommendedName>
</protein>